<dbReference type="Gene3D" id="3.40.50.10610">
    <property type="entry name" value="ABC-type transport auxiliary lipoprotein component"/>
    <property type="match status" value="1"/>
</dbReference>
<keyword evidence="1" id="KW-0472">Membrane</keyword>
<feature type="transmembrane region" description="Helical" evidence="1">
    <location>
        <begin position="21"/>
        <end position="42"/>
    </location>
</feature>
<reference evidence="3" key="1">
    <citation type="journal article" date="2014" name="Int. J. Syst. Evol. Microbiol.">
        <title>Complete genome sequence of Corynebacterium casei LMG S-19264T (=DSM 44701T), isolated from a smear-ripened cheese.</title>
        <authorList>
            <consortium name="US DOE Joint Genome Institute (JGI-PGF)"/>
            <person name="Walter F."/>
            <person name="Albersmeier A."/>
            <person name="Kalinowski J."/>
            <person name="Ruckert C."/>
        </authorList>
    </citation>
    <scope>NUCLEOTIDE SEQUENCE</scope>
    <source>
        <strain evidence="3">CCM 7684</strain>
    </source>
</reference>
<sequence>MQSRISQSDEQKEGIVRGRGAGVRVASVALAAFLLGGCALLSTPTPPDTYTLTAPSFTKSSRAPRGLLVIAQPTAISAIDSERIVARPATGEITYVQESQWSDGLTRLLQARILESFENASRLSAVGRVGDRLSSDFQLATDVRSFEVDAGSGMAVVEISAKIINERNGRIAAGKIFRGTAPVGAINGAEASRALDTALHQVLRDLVEWTTSRI</sequence>
<reference evidence="3" key="2">
    <citation type="submission" date="2020-09" db="EMBL/GenBank/DDBJ databases">
        <authorList>
            <person name="Sun Q."/>
            <person name="Sedlacek I."/>
        </authorList>
    </citation>
    <scope>NUCLEOTIDE SEQUENCE</scope>
    <source>
        <strain evidence="3">CCM 7684</strain>
    </source>
</reference>
<gene>
    <name evidence="3" type="ORF">GCM10007276_20410</name>
</gene>
<evidence type="ECO:0000313" key="3">
    <source>
        <dbReference type="EMBL" id="GGE43066.1"/>
    </source>
</evidence>
<comment type="caution">
    <text evidence="3">The sequence shown here is derived from an EMBL/GenBank/DDBJ whole genome shotgun (WGS) entry which is preliminary data.</text>
</comment>
<feature type="domain" description="ABC-type transport auxiliary lipoprotein component" evidence="2">
    <location>
        <begin position="50"/>
        <end position="206"/>
    </location>
</feature>
<keyword evidence="1" id="KW-1133">Transmembrane helix</keyword>
<evidence type="ECO:0000313" key="4">
    <source>
        <dbReference type="Proteomes" id="UP000602745"/>
    </source>
</evidence>
<protein>
    <recommendedName>
        <fullName evidence="2">ABC-type transport auxiliary lipoprotein component domain-containing protein</fullName>
    </recommendedName>
</protein>
<proteinExistence type="predicted"/>
<dbReference type="SUPFAM" id="SSF159594">
    <property type="entry name" value="XCC0632-like"/>
    <property type="match status" value="1"/>
</dbReference>
<keyword evidence="4" id="KW-1185">Reference proteome</keyword>
<dbReference type="Pfam" id="PF03886">
    <property type="entry name" value="ABC_trans_aux"/>
    <property type="match status" value="1"/>
</dbReference>
<name>A0A8J3DW51_9RHOB</name>
<keyword evidence="1" id="KW-0812">Transmembrane</keyword>
<dbReference type="InterPro" id="IPR005586">
    <property type="entry name" value="ABC_trans_aux"/>
</dbReference>
<dbReference type="Proteomes" id="UP000602745">
    <property type="component" value="Unassembled WGS sequence"/>
</dbReference>
<organism evidence="3 4">
    <name type="scientific">Agaricicola taiwanensis</name>
    <dbReference type="NCBI Taxonomy" id="591372"/>
    <lineage>
        <taxon>Bacteria</taxon>
        <taxon>Pseudomonadati</taxon>
        <taxon>Pseudomonadota</taxon>
        <taxon>Alphaproteobacteria</taxon>
        <taxon>Rhodobacterales</taxon>
        <taxon>Paracoccaceae</taxon>
        <taxon>Agaricicola</taxon>
    </lineage>
</organism>
<dbReference type="AlphaFoldDB" id="A0A8J3DW51"/>
<dbReference type="EMBL" id="BMCP01000002">
    <property type="protein sequence ID" value="GGE43066.1"/>
    <property type="molecule type" value="Genomic_DNA"/>
</dbReference>
<evidence type="ECO:0000259" key="2">
    <source>
        <dbReference type="Pfam" id="PF03886"/>
    </source>
</evidence>
<evidence type="ECO:0000256" key="1">
    <source>
        <dbReference type="SAM" id="Phobius"/>
    </source>
</evidence>
<accession>A0A8J3DW51</accession>